<evidence type="ECO:0000256" key="1">
    <source>
        <dbReference type="SAM" id="MobiDB-lite"/>
    </source>
</evidence>
<accession>A0ABD1FIT0</accession>
<gene>
    <name evidence="2" type="ORF">AAHA92_31857</name>
</gene>
<evidence type="ECO:0000313" key="3">
    <source>
        <dbReference type="Proteomes" id="UP001567538"/>
    </source>
</evidence>
<protein>
    <submittedName>
        <fullName evidence="2">Uncharacterized protein</fullName>
    </submittedName>
</protein>
<feature type="region of interest" description="Disordered" evidence="1">
    <location>
        <begin position="809"/>
        <end position="993"/>
    </location>
</feature>
<feature type="compositionally biased region" description="Polar residues" evidence="1">
    <location>
        <begin position="957"/>
        <end position="970"/>
    </location>
</feature>
<organism evidence="2 3">
    <name type="scientific">Salvia divinorum</name>
    <name type="common">Maria pastora</name>
    <name type="synonym">Diviner's sage</name>
    <dbReference type="NCBI Taxonomy" id="28513"/>
    <lineage>
        <taxon>Eukaryota</taxon>
        <taxon>Viridiplantae</taxon>
        <taxon>Streptophyta</taxon>
        <taxon>Embryophyta</taxon>
        <taxon>Tracheophyta</taxon>
        <taxon>Spermatophyta</taxon>
        <taxon>Magnoliopsida</taxon>
        <taxon>eudicotyledons</taxon>
        <taxon>Gunneridae</taxon>
        <taxon>Pentapetalae</taxon>
        <taxon>asterids</taxon>
        <taxon>lamiids</taxon>
        <taxon>Lamiales</taxon>
        <taxon>Lamiaceae</taxon>
        <taxon>Nepetoideae</taxon>
        <taxon>Mentheae</taxon>
        <taxon>Salviinae</taxon>
        <taxon>Salvia</taxon>
        <taxon>Salvia subgen. Calosphace</taxon>
    </lineage>
</organism>
<dbReference type="Proteomes" id="UP001567538">
    <property type="component" value="Unassembled WGS sequence"/>
</dbReference>
<dbReference type="EMBL" id="JBEAFC010000014">
    <property type="protein sequence ID" value="KAL1531754.1"/>
    <property type="molecule type" value="Genomic_DNA"/>
</dbReference>
<feature type="region of interest" description="Disordered" evidence="1">
    <location>
        <begin position="442"/>
        <end position="462"/>
    </location>
</feature>
<proteinExistence type="predicted"/>
<sequence>MDGDKVILAYHGEWWGRIYKTRTESLIFWPVLKTSLDEFMDLVHRIVEADLTRFKYVLHCLVSHEDSQVKSRIFSTRDLHRAAKMLETPKFFVTLDWKKPPKASPPPCNEVKSFSDVKASQGAFGDDQIPTVQRLQTSVARNNRPRPPSYRPPSTYYPPTHFDGTRPSSAPVAKSKAVKQPNKVANVYEGQTARKNLCGIDGGSHDEVHSDDEDKVIVAHHGNWRGRIYHAGMESLIFSPLLKTSFDEFVDLVHRIVEADQTRFKYVLHCLVSHEDSQVKWRILSTQDLHRAAKMFKTPKFIVTLDCRLPTTSPPPNEVKSKASQGAFGDNQIPTSDDEDKVILAHHGDWKGRIYQTGTESLIFWPLLKTSFDEFVDLVHRIAEADQTRFRYVLHCLVSHEDSEVKWRMLSTQDLHRAAKMFKTPKFFVTLDWRLRTPSPPANEIKSKASQGAFGGDQIPTDQRFPTTDDEDKVIVAYRGDWQGRKYQTGKESLIFWPLLKTSFDEFMHLVHRIVGADQTILKYVLHCLVSHEDSQVKWRILSTQDLHRAAKIFKTPKFFVTRDWRLPTPSPPPNEIKSKASQSAFGDQIPTDHRLPTSDGRNNHPRPPSYVPPAYFHGTKPSSAPVAKSMAANQPNKVAKVFEGQTAGKNLCGIDGGVGGCYGDPNSCRGGGGGLNYGKGNHDEVSSDDEDKVVVVYNGDWRGSIYQTGTESLIFLPLLLKTSLDELMDLVHRIVEADQTSFKYVLHCLVSHEDSQVKSRILSTQDLHRAAQMFKTPKFFVTLDSKLPTPPPPNEVKLKASQGAFGDQIPTGHRFPTSSHGVNYGKGNHNEMSSDNEAKSKASQGSFGDQIPTGHRFPTSSRGLSYGKVNHNEVSSDNEAKSKASQGAFSDQIPTGHRFPTSSRGVNYGKGNHNEMSSDNEAKSKASQGALGDQIPTGHRFPTISRGLNYGKGNHNKVNSGNDVKSKASQGAFGDQSPTGHRFPTSGRGLNYGKGNHNKVSSDNEVKSKASQGAFGDQIPTCHRFPTSSRGLNYGKCNHDEVSSDDEDYKNENWVEVVRKTIYDNLGWEEDDYFIPEDVPSGGLMPPVGLIIGGFNERVLRSRRIPMEHTFEDWWPRVLSRLPGYGVAPAGETVVEVVDSWSSCLKKCCGGGW</sequence>
<feature type="compositionally biased region" description="Polar residues" evidence="1">
    <location>
        <begin position="873"/>
        <end position="894"/>
    </location>
</feature>
<evidence type="ECO:0000313" key="2">
    <source>
        <dbReference type="EMBL" id="KAL1531754.1"/>
    </source>
</evidence>
<comment type="caution">
    <text evidence="2">The sequence shown here is derived from an EMBL/GenBank/DDBJ whole genome shotgun (WGS) entry which is preliminary data.</text>
</comment>
<feature type="compositionally biased region" description="Polar residues" evidence="1">
    <location>
        <begin position="831"/>
        <end position="848"/>
    </location>
</feature>
<keyword evidence="3" id="KW-1185">Reference proteome</keyword>
<dbReference type="AlphaFoldDB" id="A0ABD1FIT0"/>
<name>A0ABD1FIT0_SALDI</name>
<reference evidence="2 3" key="1">
    <citation type="submission" date="2024-06" db="EMBL/GenBank/DDBJ databases">
        <title>A chromosome level genome sequence of Diviner's sage (Salvia divinorum).</title>
        <authorList>
            <person name="Ford S.A."/>
            <person name="Ro D.-K."/>
            <person name="Ness R.W."/>
            <person name="Phillips M.A."/>
        </authorList>
    </citation>
    <scope>NUCLEOTIDE SEQUENCE [LARGE SCALE GENOMIC DNA]</scope>
    <source>
        <strain evidence="2">SAF-2024a</strain>
        <tissue evidence="2">Leaf</tissue>
    </source>
</reference>
<feature type="region of interest" description="Disordered" evidence="1">
    <location>
        <begin position="565"/>
        <end position="610"/>
    </location>
</feature>